<dbReference type="SUPFAM" id="SSF51905">
    <property type="entry name" value="FAD/NAD(P)-binding domain"/>
    <property type="match status" value="1"/>
</dbReference>
<dbReference type="PANTHER" id="PTHR40254:SF1">
    <property type="entry name" value="BLR0577 PROTEIN"/>
    <property type="match status" value="1"/>
</dbReference>
<evidence type="ECO:0000259" key="1">
    <source>
        <dbReference type="Pfam" id="PF13454"/>
    </source>
</evidence>
<protein>
    <submittedName>
        <fullName evidence="2">FAD/NAD(P)-binding protein</fullName>
    </submittedName>
</protein>
<gene>
    <name evidence="2" type="ORF">ACFQ16_12215</name>
</gene>
<dbReference type="Pfam" id="PF13454">
    <property type="entry name" value="NAD_binding_9"/>
    <property type="match status" value="1"/>
</dbReference>
<dbReference type="RefSeq" id="WP_345600167.1">
    <property type="nucleotide sequence ID" value="NZ_BAABLT010000005.1"/>
</dbReference>
<dbReference type="PANTHER" id="PTHR40254">
    <property type="entry name" value="BLR0577 PROTEIN"/>
    <property type="match status" value="1"/>
</dbReference>
<dbReference type="Proteomes" id="UP001597018">
    <property type="component" value="Unassembled WGS sequence"/>
</dbReference>
<evidence type="ECO:0000313" key="3">
    <source>
        <dbReference type="Proteomes" id="UP001597018"/>
    </source>
</evidence>
<reference evidence="3" key="1">
    <citation type="journal article" date="2019" name="Int. J. Syst. Evol. Microbiol.">
        <title>The Global Catalogue of Microorganisms (GCM) 10K type strain sequencing project: providing services to taxonomists for standard genome sequencing and annotation.</title>
        <authorList>
            <consortium name="The Broad Institute Genomics Platform"/>
            <consortium name="The Broad Institute Genome Sequencing Center for Infectious Disease"/>
            <person name="Wu L."/>
            <person name="Ma J."/>
        </authorList>
    </citation>
    <scope>NUCLEOTIDE SEQUENCE [LARGE SCALE GENOMIC DNA]</scope>
    <source>
        <strain evidence="3">CCUG 56401</strain>
    </source>
</reference>
<keyword evidence="3" id="KW-1185">Reference proteome</keyword>
<dbReference type="EMBL" id="JBHTIW010000007">
    <property type="protein sequence ID" value="MFD0920508.1"/>
    <property type="molecule type" value="Genomic_DNA"/>
</dbReference>
<dbReference type="InterPro" id="IPR038732">
    <property type="entry name" value="HpyO/CreE_NAD-binding"/>
</dbReference>
<proteinExistence type="predicted"/>
<dbReference type="InterPro" id="IPR052189">
    <property type="entry name" value="L-asp_N-monooxygenase_NS-form"/>
</dbReference>
<sequence>MTAVVVVGAGPRATGLLERLAANAPELLPEQSLTVHLVDPHPPGAGRVWRADQSRLLWMNSMAEDVTMFLDSTVDCDGPVLGGPSLAEWARDARDRERAGLPGPLDDLPPDVAAEVRALHGRSFPSRRAQHAYLAWVHQRVLDRLPGNITVRWHRAAAVGLDDLADGRQRVRLDDDGSLTADVVVLALGHTDADPAGEHARLGRHARAVGAHHVPPGYTDAVDLARLRPGEDVVMRGFGLAFVDLMVLLTEGRGGRYRTEPDGTLTYLPSGAEPVLHVGSRRGVPYRAKPGYGLRGPRPRFPEFFGPHQIDALPAGADFRADVLPLIEKELGWGYYHELFHGHPRRVALPWREFAARFAADDPAVVAEAVPNPADRLDLAALDRPMAGVRCADAEALQDWVRGHITADLARRADPHHSADLGAFFALLSVYGQLGRLLRSGKLSARSQVEDLDGWWFGFFNYYASGPPPERLRQLLALSRAGVVRFLGADLRVTPDEDGFVATSASAPHRVHARTLVEAQLPHPSLRRTRNPLLRRLHRDGAVLEEELPGARRTGRLVVSDDAEVVDATGRPHPRRYALGVHTSARSAAAFARPRTNAAPFRLNDAVARRILRTLAANTAHQRCGAAAG</sequence>
<feature type="domain" description="FAD-dependent urate hydroxylase HpyO/Asp monooxygenase CreE-like FAD/NAD(P)-binding" evidence="1">
    <location>
        <begin position="5"/>
        <end position="190"/>
    </location>
</feature>
<organism evidence="2 3">
    <name type="scientific">Saccharopolyspora rosea</name>
    <dbReference type="NCBI Taxonomy" id="524884"/>
    <lineage>
        <taxon>Bacteria</taxon>
        <taxon>Bacillati</taxon>
        <taxon>Actinomycetota</taxon>
        <taxon>Actinomycetes</taxon>
        <taxon>Pseudonocardiales</taxon>
        <taxon>Pseudonocardiaceae</taxon>
        <taxon>Saccharopolyspora</taxon>
    </lineage>
</organism>
<name>A0ABW3FS61_9PSEU</name>
<accession>A0ABW3FS61</accession>
<evidence type="ECO:0000313" key="2">
    <source>
        <dbReference type="EMBL" id="MFD0920508.1"/>
    </source>
</evidence>
<dbReference type="InterPro" id="IPR036188">
    <property type="entry name" value="FAD/NAD-bd_sf"/>
</dbReference>
<comment type="caution">
    <text evidence="2">The sequence shown here is derived from an EMBL/GenBank/DDBJ whole genome shotgun (WGS) entry which is preliminary data.</text>
</comment>